<dbReference type="EMBL" id="CACRZD030000013">
    <property type="protein sequence ID" value="CAA6670336.1"/>
    <property type="molecule type" value="Genomic_DNA"/>
</dbReference>
<evidence type="ECO:0000313" key="3">
    <source>
        <dbReference type="Proteomes" id="UP001189122"/>
    </source>
</evidence>
<proteinExistence type="predicted"/>
<protein>
    <submittedName>
        <fullName evidence="2">Uncharacterized protein</fullName>
    </submittedName>
</protein>
<name>A0A7I8JJJ3_SPIIN</name>
<dbReference type="Proteomes" id="UP001189122">
    <property type="component" value="Unassembled WGS sequence"/>
</dbReference>
<organism evidence="2">
    <name type="scientific">Spirodela intermedia</name>
    <name type="common">Intermediate duckweed</name>
    <dbReference type="NCBI Taxonomy" id="51605"/>
    <lineage>
        <taxon>Eukaryota</taxon>
        <taxon>Viridiplantae</taxon>
        <taxon>Streptophyta</taxon>
        <taxon>Embryophyta</taxon>
        <taxon>Tracheophyta</taxon>
        <taxon>Spermatophyta</taxon>
        <taxon>Magnoliopsida</taxon>
        <taxon>Liliopsida</taxon>
        <taxon>Araceae</taxon>
        <taxon>Lemnoideae</taxon>
        <taxon>Spirodela</taxon>
    </lineage>
</organism>
<accession>A0A7I8JJJ3</accession>
<dbReference type="AlphaFoldDB" id="A0A7I8JJJ3"/>
<keyword evidence="3" id="KW-1185">Reference proteome</keyword>
<evidence type="ECO:0000256" key="1">
    <source>
        <dbReference type="SAM" id="MobiDB-lite"/>
    </source>
</evidence>
<sequence>MLWWRVAAADPGEPLPDQKKNGGRVGGGGGGENHTLGDRRPSPWTPGSRAAAAAVAPCAAAGRSRGGCW</sequence>
<gene>
    <name evidence="2" type="ORF">SI7747_13016739</name>
</gene>
<feature type="compositionally biased region" description="Gly residues" evidence="1">
    <location>
        <begin position="23"/>
        <end position="32"/>
    </location>
</feature>
<feature type="region of interest" description="Disordered" evidence="1">
    <location>
        <begin position="1"/>
        <end position="50"/>
    </location>
</feature>
<dbReference type="EMBL" id="LR743600">
    <property type="protein sequence ID" value="CAA2631093.1"/>
    <property type="molecule type" value="Genomic_DNA"/>
</dbReference>
<evidence type="ECO:0000313" key="2">
    <source>
        <dbReference type="EMBL" id="CAA2631093.1"/>
    </source>
</evidence>
<reference evidence="2 3" key="1">
    <citation type="submission" date="2019-12" db="EMBL/GenBank/DDBJ databases">
        <authorList>
            <person name="Scholz U."/>
            <person name="Mascher M."/>
            <person name="Fiebig A."/>
        </authorList>
    </citation>
    <scope>NUCLEOTIDE SEQUENCE</scope>
</reference>